<dbReference type="OrthoDB" id="9802676at2"/>
<dbReference type="EMBL" id="AWXV01000004">
    <property type="protein sequence ID" value="KIE63741.1"/>
    <property type="molecule type" value="Genomic_DNA"/>
</dbReference>
<dbReference type="Proteomes" id="UP000054529">
    <property type="component" value="Unassembled WGS sequence"/>
</dbReference>
<dbReference type="GO" id="GO:0046872">
    <property type="term" value="F:metal ion binding"/>
    <property type="evidence" value="ECO:0007669"/>
    <property type="project" value="UniProtKB-KW"/>
</dbReference>
<keyword evidence="1" id="KW-0472">Membrane</keyword>
<dbReference type="PANTHER" id="PTHR11079:SF202">
    <property type="entry name" value="TRNA-SPECIFIC ADENOSINE DEAMINASE"/>
    <property type="match status" value="1"/>
</dbReference>
<dbReference type="PATRIC" id="fig|1401651.3.peg.489"/>
<reference evidence="3 4" key="1">
    <citation type="journal article" date="2014" name="G3 (Bethesda)">
        <title>Genome sequence of Candidatus Riesia pediculischaeffi, endosymbiont of chimpanzee lice, and genomic comparison of recently acquired endosymbionts from human and chimpanzee lice.</title>
        <authorList>
            <person name="Boyd B.M."/>
            <person name="Allen J.M."/>
            <person name="de Crecy-Lagard V."/>
            <person name="Reed D.L."/>
        </authorList>
    </citation>
    <scope>NUCLEOTIDE SEQUENCE [LARGE SCALE GENOMIC DNA]</scope>
    <source>
        <strain evidence="3 4">PTSU</strain>
    </source>
</reference>
<dbReference type="Gene3D" id="3.40.140.10">
    <property type="entry name" value="Cytidine Deaminase, domain 2"/>
    <property type="match status" value="1"/>
</dbReference>
<feature type="transmembrane region" description="Helical" evidence="1">
    <location>
        <begin position="86"/>
        <end position="105"/>
    </location>
</feature>
<organism evidence="3 4">
    <name type="scientific">Candidatus Riesia pediculischaeffi PTSU</name>
    <dbReference type="NCBI Taxonomy" id="1401651"/>
    <lineage>
        <taxon>Bacteria</taxon>
        <taxon>Pseudomonadati</taxon>
        <taxon>Pseudomonadota</taxon>
        <taxon>Gammaproteobacteria</taxon>
        <taxon>Enterobacterales</taxon>
        <taxon>Enterobacteriaceae</taxon>
        <taxon>Candidatus Riesia</taxon>
    </lineage>
</organism>
<dbReference type="GO" id="GO:0052717">
    <property type="term" value="F:tRNA-specific adenosine-34 deaminase activity"/>
    <property type="evidence" value="ECO:0007669"/>
    <property type="project" value="UniProtKB-EC"/>
</dbReference>
<accession>A0A0C1S8Z1</accession>
<dbReference type="NCBIfam" id="NF008113">
    <property type="entry name" value="PRK10860.1"/>
    <property type="match status" value="1"/>
</dbReference>
<dbReference type="SUPFAM" id="SSF53927">
    <property type="entry name" value="Cytidine deaminase-like"/>
    <property type="match status" value="1"/>
</dbReference>
<feature type="domain" description="CMP/dCMP-type deaminase" evidence="2">
    <location>
        <begin position="13"/>
        <end position="125"/>
    </location>
</feature>
<sequence>MIIKPHLNTEQLKKDFFWMEKSINFAKRAELIGEVPIGSVLVYRDNMVASGWNEAISQKDPSAHAEIVSIRNGAKYFENYRLKEDVTMYVTVFPCIMCIGAIFHARIRRLVYGAENYKNSSSIFFENLKGKNNNMFGRNRINICGGILSDNCSAILKNFFKKRRKVSNLKTVDTV</sequence>
<evidence type="ECO:0000313" key="3">
    <source>
        <dbReference type="EMBL" id="KIE63741.1"/>
    </source>
</evidence>
<dbReference type="PANTHER" id="PTHR11079">
    <property type="entry name" value="CYTOSINE DEAMINASE FAMILY MEMBER"/>
    <property type="match status" value="1"/>
</dbReference>
<dbReference type="PROSITE" id="PS51747">
    <property type="entry name" value="CYT_DCMP_DEAMINASES_2"/>
    <property type="match status" value="1"/>
</dbReference>
<dbReference type="HOGENOM" id="CLU_025810_3_0_6"/>
<name>A0A0C1S8Z1_9ENTR</name>
<evidence type="ECO:0000256" key="1">
    <source>
        <dbReference type="SAM" id="Phobius"/>
    </source>
</evidence>
<keyword evidence="1" id="KW-0812">Transmembrane</keyword>
<evidence type="ECO:0000313" key="4">
    <source>
        <dbReference type="Proteomes" id="UP000054529"/>
    </source>
</evidence>
<comment type="caution">
    <text evidence="3">The sequence shown here is derived from an EMBL/GenBank/DDBJ whole genome shotgun (WGS) entry which is preliminary data.</text>
</comment>
<dbReference type="InterPro" id="IPR002125">
    <property type="entry name" value="CMP_dCMP_dom"/>
</dbReference>
<gene>
    <name evidence="3" type="ORF">P689_122223</name>
</gene>
<dbReference type="CDD" id="cd01285">
    <property type="entry name" value="nucleoside_deaminase"/>
    <property type="match status" value="1"/>
</dbReference>
<dbReference type="AlphaFoldDB" id="A0A0C1S8Z1"/>
<dbReference type="RefSeq" id="WP_042524713.1">
    <property type="nucleotide sequence ID" value="NZ_AWXV01000004.1"/>
</dbReference>
<dbReference type="InterPro" id="IPR016193">
    <property type="entry name" value="Cytidine_deaminase-like"/>
</dbReference>
<dbReference type="GO" id="GO:0002100">
    <property type="term" value="P:tRNA wobble adenosine to inosine editing"/>
    <property type="evidence" value="ECO:0007669"/>
    <property type="project" value="InterPro"/>
</dbReference>
<evidence type="ECO:0000259" key="2">
    <source>
        <dbReference type="PROSITE" id="PS51747"/>
    </source>
</evidence>
<protein>
    <submittedName>
        <fullName evidence="3">tRNA-specific adenosine-34 deaminase</fullName>
    </submittedName>
</protein>
<keyword evidence="1" id="KW-1133">Transmembrane helix</keyword>
<proteinExistence type="predicted"/>
<dbReference type="Pfam" id="PF00383">
    <property type="entry name" value="dCMP_cyt_deam_1"/>
    <property type="match status" value="1"/>
</dbReference>